<dbReference type="AlphaFoldDB" id="A0A922MQL3"/>
<evidence type="ECO:0000256" key="24">
    <source>
        <dbReference type="ARBA" id="ARBA00047878"/>
    </source>
</evidence>
<evidence type="ECO:0000313" key="37">
    <source>
        <dbReference type="Proteomes" id="UP000814243"/>
    </source>
</evidence>
<evidence type="ECO:0000256" key="31">
    <source>
        <dbReference type="ARBA" id="ARBA00049068"/>
    </source>
</evidence>
<comment type="caution">
    <text evidence="36">The sequence shown here is derived from an EMBL/GenBank/DDBJ whole genome shotgun (WGS) entry which is preliminary data.</text>
</comment>
<dbReference type="InterPro" id="IPR013149">
    <property type="entry name" value="ADH-like_C"/>
</dbReference>
<evidence type="ECO:0000256" key="9">
    <source>
        <dbReference type="ARBA" id="ARBA00022553"/>
    </source>
</evidence>
<comment type="catalytic activity">
    <reaction evidence="32">
        <text>13,14-dihydro-15-oxo-prostaglandin E1 + NADP(+) = 15-oxoprostaglandin E1 + NADPH + H(+)</text>
        <dbReference type="Rhea" id="RHEA:50584"/>
        <dbReference type="ChEBI" id="CHEBI:15378"/>
        <dbReference type="ChEBI" id="CHEBI:57401"/>
        <dbReference type="ChEBI" id="CHEBI:57783"/>
        <dbReference type="ChEBI" id="CHEBI:58349"/>
        <dbReference type="ChEBI" id="CHEBI:133408"/>
    </reaction>
    <physiologicalReaction direction="right-to-left" evidence="32">
        <dbReference type="Rhea" id="RHEA:50586"/>
    </physiologicalReaction>
</comment>
<dbReference type="InterPro" id="IPR041694">
    <property type="entry name" value="ADH_N_2"/>
</dbReference>
<keyword evidence="9" id="KW-0597">Phosphoprotein</keyword>
<dbReference type="EC" id="1.3.1.48" evidence="4"/>
<evidence type="ECO:0000256" key="3">
    <source>
        <dbReference type="ARBA" id="ARBA00011852"/>
    </source>
</evidence>
<evidence type="ECO:0000256" key="29">
    <source>
        <dbReference type="ARBA" id="ARBA00048591"/>
    </source>
</evidence>
<keyword evidence="13" id="KW-0560">Oxidoreductase</keyword>
<keyword evidence="12" id="KW-0007">Acetylation</keyword>
<evidence type="ECO:0000256" key="32">
    <source>
        <dbReference type="ARBA" id="ARBA00049070"/>
    </source>
</evidence>
<evidence type="ECO:0000256" key="28">
    <source>
        <dbReference type="ARBA" id="ARBA00048387"/>
    </source>
</evidence>
<dbReference type="SUPFAM" id="SSF51735">
    <property type="entry name" value="NAD(P)-binding Rossmann-fold domains"/>
    <property type="match status" value="1"/>
</dbReference>
<comment type="catalytic activity">
    <reaction evidence="24">
        <text>13,14-dihydro-15-oxo-prostaglandin F1alpha + NADP(+) = 15-oxoprostaglandin F1alpha + NADPH + H(+)</text>
        <dbReference type="Rhea" id="RHEA:50592"/>
        <dbReference type="ChEBI" id="CHEBI:15378"/>
        <dbReference type="ChEBI" id="CHEBI:57783"/>
        <dbReference type="ChEBI" id="CHEBI:58349"/>
        <dbReference type="ChEBI" id="CHEBI:79072"/>
        <dbReference type="ChEBI" id="CHEBI:133411"/>
    </reaction>
    <physiologicalReaction direction="right-to-left" evidence="24">
        <dbReference type="Rhea" id="RHEA:50594"/>
    </physiologicalReaction>
</comment>
<comment type="catalytic activity">
    <reaction evidence="27">
        <text>13,14-dihydro-15-oxo-PGF2alpha + NADP(+) = 15-oxoprostaglandin F2alpha + NADPH + H(+)</text>
        <dbReference type="Rhea" id="RHEA:50588"/>
        <dbReference type="ChEBI" id="CHEBI:15378"/>
        <dbReference type="ChEBI" id="CHEBI:57783"/>
        <dbReference type="ChEBI" id="CHEBI:58349"/>
        <dbReference type="ChEBI" id="CHEBI:133374"/>
        <dbReference type="ChEBI" id="CHEBI:133409"/>
    </reaction>
    <physiologicalReaction direction="right-to-left" evidence="27">
        <dbReference type="Rhea" id="RHEA:50590"/>
    </physiologicalReaction>
</comment>
<dbReference type="InterPro" id="IPR020843">
    <property type="entry name" value="ER"/>
</dbReference>
<keyword evidence="11" id="KW-0521">NADP</keyword>
<dbReference type="EC" id="1.3.1.74" evidence="5"/>
<evidence type="ECO:0000256" key="30">
    <source>
        <dbReference type="ARBA" id="ARBA00048953"/>
    </source>
</evidence>
<evidence type="ECO:0000256" key="5">
    <source>
        <dbReference type="ARBA" id="ARBA00012410"/>
    </source>
</evidence>
<dbReference type="InterPro" id="IPR045010">
    <property type="entry name" value="MDR_fam"/>
</dbReference>
<gene>
    <name evidence="36" type="ORF">HF086_007287</name>
</gene>
<evidence type="ECO:0000313" key="36">
    <source>
        <dbReference type="EMBL" id="KAH9640716.1"/>
    </source>
</evidence>
<evidence type="ECO:0000256" key="13">
    <source>
        <dbReference type="ARBA" id="ARBA00023002"/>
    </source>
</evidence>
<evidence type="ECO:0000256" key="19">
    <source>
        <dbReference type="ARBA" id="ARBA00033119"/>
    </source>
</evidence>
<dbReference type="SUPFAM" id="SSF50129">
    <property type="entry name" value="GroES-like"/>
    <property type="match status" value="1"/>
</dbReference>
<comment type="catalytic activity">
    <reaction evidence="22">
        <text>pentan-2-one + NADP(+) = (E)-pent-3-en-2-one + NADPH + H(+)</text>
        <dbReference type="Rhea" id="RHEA:50788"/>
        <dbReference type="ChEBI" id="CHEBI:15378"/>
        <dbReference type="ChEBI" id="CHEBI:16472"/>
        <dbReference type="ChEBI" id="CHEBI:57783"/>
        <dbReference type="ChEBI" id="CHEBI:58349"/>
        <dbReference type="ChEBI" id="CHEBI:145276"/>
    </reaction>
    <physiologicalReaction direction="right-to-left" evidence="22">
        <dbReference type="Rhea" id="RHEA:50790"/>
    </physiologicalReaction>
</comment>
<evidence type="ECO:0000259" key="35">
    <source>
        <dbReference type="SMART" id="SM00829"/>
    </source>
</evidence>
<comment type="subunit">
    <text evidence="3">Monomer or homodimer.</text>
</comment>
<evidence type="ECO:0000256" key="33">
    <source>
        <dbReference type="ARBA" id="ARBA00049179"/>
    </source>
</evidence>
<dbReference type="PANTHER" id="PTHR43205">
    <property type="entry name" value="PROSTAGLANDIN REDUCTASE"/>
    <property type="match status" value="1"/>
</dbReference>
<keyword evidence="10" id="KW-0276">Fatty acid metabolism</keyword>
<proteinExistence type="inferred from homology"/>
<evidence type="ECO:0000256" key="8">
    <source>
        <dbReference type="ARBA" id="ARBA00022501"/>
    </source>
</evidence>
<dbReference type="InterPro" id="IPR011032">
    <property type="entry name" value="GroES-like_sf"/>
</dbReference>
<dbReference type="Gene3D" id="3.40.50.720">
    <property type="entry name" value="NAD(P)-binding Rossmann-like Domain"/>
    <property type="match status" value="1"/>
</dbReference>
<dbReference type="Pfam" id="PF00107">
    <property type="entry name" value="ADH_zinc_N"/>
    <property type="match status" value="1"/>
</dbReference>
<feature type="domain" description="Enoyl reductase (ER)" evidence="35">
    <location>
        <begin position="18"/>
        <end position="333"/>
    </location>
</feature>
<dbReference type="GO" id="GO:0047522">
    <property type="term" value="F:15-oxoprostaglandin 13-reductase [NAD(P)+] activity"/>
    <property type="evidence" value="ECO:0007669"/>
    <property type="project" value="UniProtKB-EC"/>
</dbReference>
<evidence type="ECO:0000256" key="16">
    <source>
        <dbReference type="ARBA" id="ARBA00031851"/>
    </source>
</evidence>
<evidence type="ECO:0000256" key="27">
    <source>
        <dbReference type="ARBA" id="ARBA00048290"/>
    </source>
</evidence>
<dbReference type="Proteomes" id="UP000814243">
    <property type="component" value="Unassembled WGS sequence"/>
</dbReference>
<evidence type="ECO:0000256" key="34">
    <source>
        <dbReference type="ARBA" id="ARBA00049368"/>
    </source>
</evidence>
<evidence type="ECO:0000256" key="6">
    <source>
        <dbReference type="ARBA" id="ARBA00020651"/>
    </source>
</evidence>
<keyword evidence="8" id="KW-0644">Prostaglandin metabolism</keyword>
<comment type="catalytic activity">
    <reaction evidence="29">
        <text>20-hydroxy-leukotriene B4 + NADP(+) = 12-oxo-20-hydroxy-leukotriene B4 + NADPH + H(+)</text>
        <dbReference type="Rhea" id="RHEA:51208"/>
        <dbReference type="ChEBI" id="CHEBI:15378"/>
        <dbReference type="ChEBI" id="CHEBI:57460"/>
        <dbReference type="ChEBI" id="CHEBI:57783"/>
        <dbReference type="ChEBI" id="CHEBI:58349"/>
        <dbReference type="ChEBI" id="CHEBI:133346"/>
    </reaction>
    <physiologicalReaction direction="left-to-right" evidence="29">
        <dbReference type="Rhea" id="RHEA:51209"/>
    </physiologicalReaction>
</comment>
<evidence type="ECO:0000256" key="26">
    <source>
        <dbReference type="ARBA" id="ARBA00048066"/>
    </source>
</evidence>
<comment type="catalytic activity">
    <reaction evidence="33">
        <text>an n-alkanal + NADP(+) = an alk-2-enal + NADPH + H(+)</text>
        <dbReference type="Rhea" id="RHEA:13737"/>
        <dbReference type="ChEBI" id="CHEBI:12834"/>
        <dbReference type="ChEBI" id="CHEBI:13757"/>
        <dbReference type="ChEBI" id="CHEBI:15378"/>
        <dbReference type="ChEBI" id="CHEBI:57783"/>
        <dbReference type="ChEBI" id="CHEBI:58349"/>
        <dbReference type="EC" id="1.3.1.74"/>
    </reaction>
    <physiologicalReaction direction="right-to-left" evidence="33">
        <dbReference type="Rhea" id="RHEA:13739"/>
    </physiologicalReaction>
</comment>
<evidence type="ECO:0000256" key="23">
    <source>
        <dbReference type="ARBA" id="ARBA00047871"/>
    </source>
</evidence>
<name>A0A922MQL3_SPOEX</name>
<comment type="catalytic activity">
    <reaction evidence="21">
        <text>decanal + NADP(+) = (2E)-decenal + NADPH + H(+)</text>
        <dbReference type="Rhea" id="RHEA:50612"/>
        <dbReference type="ChEBI" id="CHEBI:15378"/>
        <dbReference type="ChEBI" id="CHEBI:31457"/>
        <dbReference type="ChEBI" id="CHEBI:57783"/>
        <dbReference type="ChEBI" id="CHEBI:58349"/>
        <dbReference type="ChEBI" id="CHEBI:133455"/>
    </reaction>
    <physiologicalReaction direction="right-to-left" evidence="21">
        <dbReference type="Rhea" id="RHEA:50614"/>
    </physiologicalReaction>
</comment>
<protein>
    <recommendedName>
        <fullName evidence="6">Prostaglandin reductase 1</fullName>
        <ecNumber evidence="4">1.3.1.48</ecNumber>
        <ecNumber evidence="5">1.3.1.74</ecNumber>
    </recommendedName>
    <alternativeName>
        <fullName evidence="19">15-oxoprostaglandin 13-reductase</fullName>
    </alternativeName>
    <alternativeName>
        <fullName evidence="17">Dithiolethione-inducible gene 1 protein</fullName>
    </alternativeName>
    <alternativeName>
        <fullName evidence="16">Leukotriene B4 12-hydroxydehydrogenase</fullName>
    </alternativeName>
    <alternativeName>
        <fullName evidence="18">NAD(P)H-dependent alkenal/one oxidoreductase</fullName>
    </alternativeName>
</protein>
<evidence type="ECO:0000256" key="11">
    <source>
        <dbReference type="ARBA" id="ARBA00022857"/>
    </source>
</evidence>
<evidence type="ECO:0000256" key="22">
    <source>
        <dbReference type="ARBA" id="ARBA00047742"/>
    </source>
</evidence>
<dbReference type="PANTHER" id="PTHR43205:SF7">
    <property type="entry name" value="PROSTAGLANDIN REDUCTASE 1"/>
    <property type="match status" value="1"/>
</dbReference>
<comment type="catalytic activity">
    <reaction evidence="28">
        <text>4-hydroxynonanal + NADP(+) = (E)-4-hydroxynon-2-enal + NADPH + H(+)</text>
        <dbReference type="Rhea" id="RHEA:64736"/>
        <dbReference type="ChEBI" id="CHEBI:15378"/>
        <dbReference type="ChEBI" id="CHEBI:57783"/>
        <dbReference type="ChEBI" id="CHEBI:58349"/>
        <dbReference type="ChEBI" id="CHEBI:58968"/>
        <dbReference type="ChEBI" id="CHEBI:156112"/>
    </reaction>
    <physiologicalReaction direction="right-to-left" evidence="28">
        <dbReference type="Rhea" id="RHEA:64738"/>
    </physiologicalReaction>
</comment>
<evidence type="ECO:0000256" key="15">
    <source>
        <dbReference type="ARBA" id="ARBA00023278"/>
    </source>
</evidence>
<accession>A0A922MQL3</accession>
<dbReference type="EMBL" id="JACEFF010000276">
    <property type="protein sequence ID" value="KAH9640716.1"/>
    <property type="molecule type" value="Genomic_DNA"/>
</dbReference>
<dbReference type="GO" id="GO:0006693">
    <property type="term" value="P:prostaglandin metabolic process"/>
    <property type="evidence" value="ECO:0007669"/>
    <property type="project" value="UniProtKB-KW"/>
</dbReference>
<dbReference type="Gene3D" id="3.90.180.10">
    <property type="entry name" value="Medium-chain alcohol dehydrogenases, catalytic domain"/>
    <property type="match status" value="1"/>
</dbReference>
<evidence type="ECO:0000256" key="7">
    <source>
        <dbReference type="ARBA" id="ARBA00022490"/>
    </source>
</evidence>
<reference evidence="36" key="1">
    <citation type="journal article" date="2021" name="G3 (Bethesda)">
        <title>Genome and transcriptome analysis of the beet armyworm Spodoptera exigua reveals targets for pest control. .</title>
        <authorList>
            <person name="Simon S."/>
            <person name="Breeschoten T."/>
            <person name="Jansen H.J."/>
            <person name="Dirks R.P."/>
            <person name="Schranz M.E."/>
            <person name="Ros V.I.D."/>
        </authorList>
    </citation>
    <scope>NUCLEOTIDE SEQUENCE</scope>
    <source>
        <strain evidence="36">TB_SE_WUR_2020</strain>
    </source>
</reference>
<dbReference type="FunFam" id="3.40.50.720:FF:000121">
    <property type="entry name" value="Prostaglandin reductase 2"/>
    <property type="match status" value="1"/>
</dbReference>
<evidence type="ECO:0000256" key="25">
    <source>
        <dbReference type="ARBA" id="ARBA00047903"/>
    </source>
</evidence>
<keyword evidence="14" id="KW-0443">Lipid metabolism</keyword>
<organism evidence="36 37">
    <name type="scientific">Spodoptera exigua</name>
    <name type="common">Beet armyworm</name>
    <name type="synonym">Noctua fulgens</name>
    <dbReference type="NCBI Taxonomy" id="7107"/>
    <lineage>
        <taxon>Eukaryota</taxon>
        <taxon>Metazoa</taxon>
        <taxon>Ecdysozoa</taxon>
        <taxon>Arthropoda</taxon>
        <taxon>Hexapoda</taxon>
        <taxon>Insecta</taxon>
        <taxon>Pterygota</taxon>
        <taxon>Neoptera</taxon>
        <taxon>Endopterygota</taxon>
        <taxon>Lepidoptera</taxon>
        <taxon>Glossata</taxon>
        <taxon>Ditrysia</taxon>
        <taxon>Noctuoidea</taxon>
        <taxon>Noctuidae</taxon>
        <taxon>Amphipyrinae</taxon>
        <taxon>Spodoptera</taxon>
    </lineage>
</organism>
<comment type="catalytic activity">
    <reaction evidence="30">
        <text>6-trans-leukotriene B4 + NADP(+) = 12-oxo-(5S)-hydroxy-(6E,8E,10E,14Z)-eicosatetraenoate + NADPH + H(+)</text>
        <dbReference type="Rhea" id="RHEA:51204"/>
        <dbReference type="ChEBI" id="CHEBI:15378"/>
        <dbReference type="ChEBI" id="CHEBI:57783"/>
        <dbReference type="ChEBI" id="CHEBI:58349"/>
        <dbReference type="ChEBI" id="CHEBI:90723"/>
        <dbReference type="ChEBI" id="CHEBI:133974"/>
    </reaction>
    <physiologicalReaction direction="left-to-right" evidence="30">
        <dbReference type="Rhea" id="RHEA:51205"/>
    </physiologicalReaction>
</comment>
<comment type="catalytic activity">
    <reaction evidence="25">
        <text>dodecanal + NADP(+) = (2E)-dodecenal + NADPH + H(+)</text>
        <dbReference type="Rhea" id="RHEA:50784"/>
        <dbReference type="ChEBI" id="CHEBI:15378"/>
        <dbReference type="ChEBI" id="CHEBI:27836"/>
        <dbReference type="ChEBI" id="CHEBI:57783"/>
        <dbReference type="ChEBI" id="CHEBI:58349"/>
        <dbReference type="ChEBI" id="CHEBI:133741"/>
    </reaction>
    <physiologicalReaction direction="right-to-left" evidence="25">
        <dbReference type="Rhea" id="RHEA:50786"/>
    </physiologicalReaction>
</comment>
<comment type="catalytic activity">
    <reaction evidence="26">
        <text>nonan-2-one + NADP(+) = (3E)-nonen-2-one + NADPH + H(+)</text>
        <dbReference type="Rhea" id="RHEA:50616"/>
        <dbReference type="ChEBI" id="CHEBI:15378"/>
        <dbReference type="ChEBI" id="CHEBI:57783"/>
        <dbReference type="ChEBI" id="CHEBI:58349"/>
        <dbReference type="ChEBI" id="CHEBI:77927"/>
        <dbReference type="ChEBI" id="CHEBI:133457"/>
    </reaction>
    <physiologicalReaction direction="right-to-left" evidence="26">
        <dbReference type="Rhea" id="RHEA:50618"/>
    </physiologicalReaction>
</comment>
<comment type="catalytic activity">
    <reaction evidence="20">
        <text>octanal + NADP(+) = (2E)-octenal + NADPH + H(+)</text>
        <dbReference type="Rhea" id="RHEA:50780"/>
        <dbReference type="ChEBI" id="CHEBI:15378"/>
        <dbReference type="ChEBI" id="CHEBI:17935"/>
        <dbReference type="ChEBI" id="CHEBI:57783"/>
        <dbReference type="ChEBI" id="CHEBI:58349"/>
        <dbReference type="ChEBI" id="CHEBI:61748"/>
    </reaction>
    <physiologicalReaction direction="right-to-left" evidence="20">
        <dbReference type="Rhea" id="RHEA:50782"/>
    </physiologicalReaction>
</comment>
<keyword evidence="15" id="KW-0379">Hydroxylation</keyword>
<dbReference type="GO" id="GO:0005737">
    <property type="term" value="C:cytoplasm"/>
    <property type="evidence" value="ECO:0007669"/>
    <property type="project" value="UniProtKB-SubCell"/>
</dbReference>
<dbReference type="SMART" id="SM00829">
    <property type="entry name" value="PKS_ER"/>
    <property type="match status" value="1"/>
</dbReference>
<evidence type="ECO:0000256" key="12">
    <source>
        <dbReference type="ARBA" id="ARBA00022990"/>
    </source>
</evidence>
<comment type="catalytic activity">
    <reaction evidence="31">
        <text>(5S,12S)-dihydroxy-(6E,10E,12E,14Z)-eicosatetraenoate + NADP(+) = 12-oxo-(5S)-hydroxy-(6E,8E,10E,14Z)-eicosatetraenoate + NADPH + H(+)</text>
        <dbReference type="Rhea" id="RHEA:51212"/>
        <dbReference type="ChEBI" id="CHEBI:15378"/>
        <dbReference type="ChEBI" id="CHEBI:57783"/>
        <dbReference type="ChEBI" id="CHEBI:58349"/>
        <dbReference type="ChEBI" id="CHEBI:133974"/>
        <dbReference type="ChEBI" id="CHEBI:133975"/>
    </reaction>
    <physiologicalReaction direction="left-to-right" evidence="31">
        <dbReference type="Rhea" id="RHEA:51213"/>
    </physiologicalReaction>
</comment>
<comment type="similarity">
    <text evidence="2">Belongs to the NADP-dependent oxidoreductase L4BD family.</text>
</comment>
<evidence type="ECO:0000256" key="1">
    <source>
        <dbReference type="ARBA" id="ARBA00004496"/>
    </source>
</evidence>
<dbReference type="CDD" id="cd08294">
    <property type="entry name" value="leukotriene_B4_DH_like"/>
    <property type="match status" value="1"/>
</dbReference>
<dbReference type="GO" id="GO:0032440">
    <property type="term" value="F:2-alkenal reductase [NAD(P)H] activity"/>
    <property type="evidence" value="ECO:0007669"/>
    <property type="project" value="UniProtKB-EC"/>
</dbReference>
<comment type="subcellular location">
    <subcellularLocation>
        <location evidence="1">Cytoplasm</location>
    </subcellularLocation>
</comment>
<evidence type="ECO:0000256" key="20">
    <source>
        <dbReference type="ARBA" id="ARBA00047461"/>
    </source>
</evidence>
<sequence length="335" mass="36834">MVKARKYVVVNEFKGWPKREDFQIEEYELPPLKDGEILVKIQWLSVDPYMRLYSSPQKYDQFGHNVGVVIETKAADFPVGTKVVSHKGWCDYCILDTNKFYEDYYPSGKIYKLPIMEGLPDSLAVGAVGMPGATAYFGFLEHCRPKAGDTVVVTGAAGAVGSLVGQIAKIKGCKVIGFAGSDEKVKWLESIGFDKAINYKTADNAAALREAAPQGVDCYYDNVGGELSSTILYQMNQFGRVAVIGYISSYNDDSSNLPKATILQPAILYRRLSVSGFIAGDSRDKFPEAFDQITKWIQSGKIVAKEHVTEGFENLYDALVGVLKGDNIGKAVVKI</sequence>
<comment type="catalytic activity">
    <reaction evidence="23">
        <text>leukotriene B4 + NADP(+) = 12-oxo-leukotriene B4 + NADPH + H(+)</text>
        <dbReference type="Rhea" id="RHEA:50608"/>
        <dbReference type="ChEBI" id="CHEBI:15378"/>
        <dbReference type="ChEBI" id="CHEBI:57461"/>
        <dbReference type="ChEBI" id="CHEBI:57783"/>
        <dbReference type="ChEBI" id="CHEBI:58349"/>
        <dbReference type="ChEBI" id="CHEBI:133309"/>
    </reaction>
    <physiologicalReaction direction="left-to-right" evidence="23">
        <dbReference type="Rhea" id="RHEA:50609"/>
    </physiologicalReaction>
</comment>
<evidence type="ECO:0000256" key="10">
    <source>
        <dbReference type="ARBA" id="ARBA00022832"/>
    </source>
</evidence>
<evidence type="ECO:0000256" key="21">
    <source>
        <dbReference type="ARBA" id="ARBA00047617"/>
    </source>
</evidence>
<evidence type="ECO:0000256" key="14">
    <source>
        <dbReference type="ARBA" id="ARBA00023098"/>
    </source>
</evidence>
<evidence type="ECO:0000256" key="2">
    <source>
        <dbReference type="ARBA" id="ARBA00010460"/>
    </source>
</evidence>
<evidence type="ECO:0000256" key="4">
    <source>
        <dbReference type="ARBA" id="ARBA00011981"/>
    </source>
</evidence>
<keyword evidence="7" id="KW-0963">Cytoplasm</keyword>
<dbReference type="InterPro" id="IPR036291">
    <property type="entry name" value="NAD(P)-bd_dom_sf"/>
</dbReference>
<comment type="catalytic activity">
    <reaction evidence="34">
        <text>hexanal + NADP(+) = (E)-hex-2-enal + NADPH + H(+)</text>
        <dbReference type="Rhea" id="RHEA:50776"/>
        <dbReference type="ChEBI" id="CHEBI:15378"/>
        <dbReference type="ChEBI" id="CHEBI:28913"/>
        <dbReference type="ChEBI" id="CHEBI:57783"/>
        <dbReference type="ChEBI" id="CHEBI:58349"/>
        <dbReference type="ChEBI" id="CHEBI:88528"/>
    </reaction>
    <physiologicalReaction direction="right-to-left" evidence="34">
        <dbReference type="Rhea" id="RHEA:50778"/>
    </physiologicalReaction>
</comment>
<evidence type="ECO:0000256" key="18">
    <source>
        <dbReference type="ARBA" id="ARBA00032297"/>
    </source>
</evidence>
<evidence type="ECO:0000256" key="17">
    <source>
        <dbReference type="ARBA" id="ARBA00032255"/>
    </source>
</evidence>
<dbReference type="Pfam" id="PF16884">
    <property type="entry name" value="ADH_N_2"/>
    <property type="match status" value="1"/>
</dbReference>
<dbReference type="InterPro" id="IPR014190">
    <property type="entry name" value="PTGR1"/>
</dbReference>